<proteinExistence type="predicted"/>
<sequence length="135" mass="14328">MDDDVTASLPPELVSEILLRLRPDEPEHLFHAAFVCNAWLRAICDPAFLLRYCAFQVCPPLLGLLHRLRVIEGDPAPRLACTTAVPLSPTPPFASPSTAAMAASSSTRGTTIGISLSGTLSRASSIACRTLASRG</sequence>
<dbReference type="PANTHER" id="PTHR32133:SF307">
    <property type="entry name" value="OS08G0299600 PROTEIN"/>
    <property type="match status" value="1"/>
</dbReference>
<name>A0A6G1D9M3_9ORYZ</name>
<dbReference type="Pfam" id="PF12937">
    <property type="entry name" value="F-box-like"/>
    <property type="match status" value="1"/>
</dbReference>
<evidence type="ECO:0000313" key="3">
    <source>
        <dbReference type="Proteomes" id="UP000479710"/>
    </source>
</evidence>
<dbReference type="AlphaFoldDB" id="A0A6G1D9M3"/>
<reference evidence="2 3" key="1">
    <citation type="submission" date="2019-11" db="EMBL/GenBank/DDBJ databases">
        <title>Whole genome sequence of Oryza granulata.</title>
        <authorList>
            <person name="Li W."/>
        </authorList>
    </citation>
    <scope>NUCLEOTIDE SEQUENCE [LARGE SCALE GENOMIC DNA]</scope>
    <source>
        <strain evidence="3">cv. Menghai</strain>
        <tissue evidence="2">Leaf</tissue>
    </source>
</reference>
<dbReference type="EMBL" id="SPHZ02000007">
    <property type="protein sequence ID" value="KAF0909455.1"/>
    <property type="molecule type" value="Genomic_DNA"/>
</dbReference>
<dbReference type="InterPro" id="IPR001810">
    <property type="entry name" value="F-box_dom"/>
</dbReference>
<evidence type="ECO:0000259" key="1">
    <source>
        <dbReference type="Pfam" id="PF12937"/>
    </source>
</evidence>
<gene>
    <name evidence="2" type="ORF">E2562_036321</name>
</gene>
<accession>A0A6G1D9M3</accession>
<dbReference type="Gene3D" id="1.20.1280.50">
    <property type="match status" value="1"/>
</dbReference>
<dbReference type="Proteomes" id="UP000479710">
    <property type="component" value="Unassembled WGS sequence"/>
</dbReference>
<feature type="domain" description="F-box" evidence="1">
    <location>
        <begin position="7"/>
        <end position="49"/>
    </location>
</feature>
<dbReference type="InterPro" id="IPR036047">
    <property type="entry name" value="F-box-like_dom_sf"/>
</dbReference>
<dbReference type="PANTHER" id="PTHR32133">
    <property type="entry name" value="OS07G0120400 PROTEIN"/>
    <property type="match status" value="1"/>
</dbReference>
<evidence type="ECO:0000313" key="2">
    <source>
        <dbReference type="EMBL" id="KAF0909455.1"/>
    </source>
</evidence>
<keyword evidence="3" id="KW-1185">Reference proteome</keyword>
<organism evidence="2 3">
    <name type="scientific">Oryza meyeriana var. granulata</name>
    <dbReference type="NCBI Taxonomy" id="110450"/>
    <lineage>
        <taxon>Eukaryota</taxon>
        <taxon>Viridiplantae</taxon>
        <taxon>Streptophyta</taxon>
        <taxon>Embryophyta</taxon>
        <taxon>Tracheophyta</taxon>
        <taxon>Spermatophyta</taxon>
        <taxon>Magnoliopsida</taxon>
        <taxon>Liliopsida</taxon>
        <taxon>Poales</taxon>
        <taxon>Poaceae</taxon>
        <taxon>BOP clade</taxon>
        <taxon>Oryzoideae</taxon>
        <taxon>Oryzeae</taxon>
        <taxon>Oryzinae</taxon>
        <taxon>Oryza</taxon>
        <taxon>Oryza meyeriana</taxon>
    </lineage>
</organism>
<comment type="caution">
    <text evidence="2">The sequence shown here is derived from an EMBL/GenBank/DDBJ whole genome shotgun (WGS) entry which is preliminary data.</text>
</comment>
<dbReference type="OrthoDB" id="673198at2759"/>
<protein>
    <recommendedName>
        <fullName evidence="1">F-box domain-containing protein</fullName>
    </recommendedName>
</protein>
<dbReference type="SUPFAM" id="SSF81383">
    <property type="entry name" value="F-box domain"/>
    <property type="match status" value="1"/>
</dbReference>